<dbReference type="PROSITE" id="PS00107">
    <property type="entry name" value="PROTEIN_KINASE_ATP"/>
    <property type="match status" value="1"/>
</dbReference>
<feature type="compositionally biased region" description="Polar residues" evidence="8">
    <location>
        <begin position="322"/>
        <end position="331"/>
    </location>
</feature>
<sequence>MDQFSAIGPLIPGYRWQGLLGTGGSADVHLYRQEMPEREVAIKVLRLQSGAAGEAMMRREANVLAQVSAHPGIVSLYATGRTTDGASWMALEPCQPPRWHRGGAALSVAEVLRTGVLLAGALASVHALGLVHRDVKPANVLITGFGAPVLTDFGISGAIGLPLRQGEGGLSVPWSAPEVHLPNVTVDAAQDVYSLAATMWTWLVGASPFELLGGDNSREAMVARVLSAPVPRTGRRDVPESLEATLAAGMHRTPAERPAAATFGRLLQQHQRELGLPETALEVLAPTTGQHAANSSALAEDDPDATRMRTVTVVDGATAQRSFEFSEQTQARRAATDPGANDSNEVTAAQTLAPRRGTIGLVIALLAVLVIAGAIALTAMRGGGWTIAPVAETTGGIAEPVSTAIPSVTDLTVEIVDGQLVASWQAPDPLPDTATSPFGYSIQRAGEREIFDVTSTTSVQAPAVAGSNCIEVWVRGAQGQTSAIQRACVTA</sequence>
<proteinExistence type="predicted"/>
<keyword evidence="6 7" id="KW-0067">ATP-binding</keyword>
<keyword evidence="9" id="KW-1133">Transmembrane helix</keyword>
<dbReference type="EC" id="2.7.11.1" evidence="1"/>
<gene>
    <name evidence="11" type="ORF">EG850_09560</name>
</gene>
<dbReference type="AlphaFoldDB" id="A0A3P3VUZ4"/>
<dbReference type="InterPro" id="IPR011009">
    <property type="entry name" value="Kinase-like_dom_sf"/>
</dbReference>
<evidence type="ECO:0000259" key="10">
    <source>
        <dbReference type="PROSITE" id="PS50011"/>
    </source>
</evidence>
<dbReference type="Gene3D" id="1.10.510.10">
    <property type="entry name" value="Transferase(Phosphotransferase) domain 1"/>
    <property type="match status" value="1"/>
</dbReference>
<evidence type="ECO:0000256" key="8">
    <source>
        <dbReference type="SAM" id="MobiDB-lite"/>
    </source>
</evidence>
<feature type="domain" description="Protein kinase" evidence="10">
    <location>
        <begin position="14"/>
        <end position="273"/>
    </location>
</feature>
<evidence type="ECO:0000256" key="5">
    <source>
        <dbReference type="ARBA" id="ARBA00022777"/>
    </source>
</evidence>
<name>A0A3P3VUZ4_9MICO</name>
<organism evidence="11 12">
    <name type="scientific">Gulosibacter macacae</name>
    <dbReference type="NCBI Taxonomy" id="2488791"/>
    <lineage>
        <taxon>Bacteria</taxon>
        <taxon>Bacillati</taxon>
        <taxon>Actinomycetota</taxon>
        <taxon>Actinomycetes</taxon>
        <taxon>Micrococcales</taxon>
        <taxon>Microbacteriaceae</taxon>
        <taxon>Gulosibacter</taxon>
    </lineage>
</organism>
<dbReference type="Gene3D" id="3.30.200.20">
    <property type="entry name" value="Phosphorylase Kinase, domain 1"/>
    <property type="match status" value="1"/>
</dbReference>
<dbReference type="PANTHER" id="PTHR43289:SF6">
    <property type="entry name" value="SERINE_THREONINE-PROTEIN KINASE NEKL-3"/>
    <property type="match status" value="1"/>
</dbReference>
<dbReference type="EMBL" id="RQVS01000011">
    <property type="protein sequence ID" value="RRJ86147.1"/>
    <property type="molecule type" value="Genomic_DNA"/>
</dbReference>
<keyword evidence="4 7" id="KW-0547">Nucleotide-binding</keyword>
<dbReference type="InterPro" id="IPR008271">
    <property type="entry name" value="Ser/Thr_kinase_AS"/>
</dbReference>
<evidence type="ECO:0000313" key="11">
    <source>
        <dbReference type="EMBL" id="RRJ86147.1"/>
    </source>
</evidence>
<dbReference type="InterPro" id="IPR017441">
    <property type="entry name" value="Protein_kinase_ATP_BS"/>
</dbReference>
<keyword evidence="9" id="KW-0812">Transmembrane</keyword>
<accession>A0A3P3VUZ4</accession>
<evidence type="ECO:0000256" key="2">
    <source>
        <dbReference type="ARBA" id="ARBA00022527"/>
    </source>
</evidence>
<dbReference type="SMART" id="SM00220">
    <property type="entry name" value="S_TKc"/>
    <property type="match status" value="1"/>
</dbReference>
<dbReference type="OrthoDB" id="9762169at2"/>
<comment type="caution">
    <text evidence="11">The sequence shown here is derived from an EMBL/GenBank/DDBJ whole genome shotgun (WGS) entry which is preliminary data.</text>
</comment>
<dbReference type="RefSeq" id="WP_124972898.1">
    <property type="nucleotide sequence ID" value="NZ_RQVS01000011.1"/>
</dbReference>
<feature type="binding site" evidence="7">
    <location>
        <position position="43"/>
    </location>
    <ligand>
        <name>ATP</name>
        <dbReference type="ChEBI" id="CHEBI:30616"/>
    </ligand>
</feature>
<feature type="region of interest" description="Disordered" evidence="8">
    <location>
        <begin position="322"/>
        <end position="345"/>
    </location>
</feature>
<keyword evidence="9" id="KW-0472">Membrane</keyword>
<dbReference type="PANTHER" id="PTHR43289">
    <property type="entry name" value="MITOGEN-ACTIVATED PROTEIN KINASE KINASE KINASE 20-RELATED"/>
    <property type="match status" value="1"/>
</dbReference>
<evidence type="ECO:0000256" key="3">
    <source>
        <dbReference type="ARBA" id="ARBA00022679"/>
    </source>
</evidence>
<keyword evidence="3" id="KW-0808">Transferase</keyword>
<keyword evidence="5 11" id="KW-0418">Kinase</keyword>
<dbReference type="GO" id="GO:0004674">
    <property type="term" value="F:protein serine/threonine kinase activity"/>
    <property type="evidence" value="ECO:0007669"/>
    <property type="project" value="UniProtKB-KW"/>
</dbReference>
<dbReference type="PROSITE" id="PS50011">
    <property type="entry name" value="PROTEIN_KINASE_DOM"/>
    <property type="match status" value="1"/>
</dbReference>
<evidence type="ECO:0000313" key="12">
    <source>
        <dbReference type="Proteomes" id="UP000274391"/>
    </source>
</evidence>
<dbReference type="Proteomes" id="UP000274391">
    <property type="component" value="Unassembled WGS sequence"/>
</dbReference>
<dbReference type="GO" id="GO:0005524">
    <property type="term" value="F:ATP binding"/>
    <property type="evidence" value="ECO:0007669"/>
    <property type="project" value="UniProtKB-UniRule"/>
</dbReference>
<evidence type="ECO:0000256" key="7">
    <source>
        <dbReference type="PROSITE-ProRule" id="PRU10141"/>
    </source>
</evidence>
<evidence type="ECO:0000256" key="6">
    <source>
        <dbReference type="ARBA" id="ARBA00022840"/>
    </source>
</evidence>
<dbReference type="InterPro" id="IPR000719">
    <property type="entry name" value="Prot_kinase_dom"/>
</dbReference>
<evidence type="ECO:0000256" key="4">
    <source>
        <dbReference type="ARBA" id="ARBA00022741"/>
    </source>
</evidence>
<evidence type="ECO:0000256" key="1">
    <source>
        <dbReference type="ARBA" id="ARBA00012513"/>
    </source>
</evidence>
<feature type="transmembrane region" description="Helical" evidence="9">
    <location>
        <begin position="359"/>
        <end position="379"/>
    </location>
</feature>
<evidence type="ECO:0000256" key="9">
    <source>
        <dbReference type="SAM" id="Phobius"/>
    </source>
</evidence>
<dbReference type="PROSITE" id="PS00108">
    <property type="entry name" value="PROTEIN_KINASE_ST"/>
    <property type="match status" value="1"/>
</dbReference>
<keyword evidence="2 11" id="KW-0723">Serine/threonine-protein kinase</keyword>
<dbReference type="CDD" id="cd14014">
    <property type="entry name" value="STKc_PknB_like"/>
    <property type="match status" value="1"/>
</dbReference>
<protein>
    <recommendedName>
        <fullName evidence="1">non-specific serine/threonine protein kinase</fullName>
        <ecNumber evidence="1">2.7.11.1</ecNumber>
    </recommendedName>
</protein>
<keyword evidence="12" id="KW-1185">Reference proteome</keyword>
<dbReference type="Pfam" id="PF00069">
    <property type="entry name" value="Pkinase"/>
    <property type="match status" value="1"/>
</dbReference>
<reference evidence="11 12" key="1">
    <citation type="submission" date="2018-11" db="EMBL/GenBank/DDBJ databases">
        <title>YIM 102482-1 draft genome.</title>
        <authorList>
            <person name="Li G."/>
            <person name="Jiang Y."/>
        </authorList>
    </citation>
    <scope>NUCLEOTIDE SEQUENCE [LARGE SCALE GENOMIC DNA]</scope>
    <source>
        <strain evidence="11 12">YIM 102482-1</strain>
    </source>
</reference>
<dbReference type="SUPFAM" id="SSF56112">
    <property type="entry name" value="Protein kinase-like (PK-like)"/>
    <property type="match status" value="1"/>
</dbReference>